<dbReference type="AlphaFoldDB" id="A0A9Q0J6W1"/>
<evidence type="ECO:0000256" key="1">
    <source>
        <dbReference type="SAM" id="MobiDB-lite"/>
    </source>
</evidence>
<proteinExistence type="predicted"/>
<dbReference type="PANTHER" id="PTHR34223">
    <property type="entry name" value="OS11G0201299 PROTEIN"/>
    <property type="match status" value="1"/>
</dbReference>
<protein>
    <recommendedName>
        <fullName evidence="2">F-box domain-containing protein</fullName>
    </recommendedName>
</protein>
<keyword evidence="4" id="KW-1185">Reference proteome</keyword>
<dbReference type="SUPFAM" id="SSF81383">
    <property type="entry name" value="F-box domain"/>
    <property type="match status" value="1"/>
</dbReference>
<evidence type="ECO:0000313" key="3">
    <source>
        <dbReference type="EMBL" id="KAJ4829755.1"/>
    </source>
</evidence>
<evidence type="ECO:0000313" key="4">
    <source>
        <dbReference type="Proteomes" id="UP001141552"/>
    </source>
</evidence>
<reference evidence="3" key="2">
    <citation type="journal article" date="2023" name="Plants (Basel)">
        <title>Annotation of the Turnera subulata (Passifloraceae) Draft Genome Reveals the S-Locus Evolved after the Divergence of Turneroideae from Passifloroideae in a Stepwise Manner.</title>
        <authorList>
            <person name="Henning P.M."/>
            <person name="Roalson E.H."/>
            <person name="Mir W."/>
            <person name="McCubbin A.G."/>
            <person name="Shore J.S."/>
        </authorList>
    </citation>
    <scope>NUCLEOTIDE SEQUENCE</scope>
    <source>
        <strain evidence="3">F60SS</strain>
    </source>
</reference>
<dbReference type="CDD" id="cd22160">
    <property type="entry name" value="F-box_AtFBL13-like"/>
    <property type="match status" value="1"/>
</dbReference>
<gene>
    <name evidence="3" type="ORF">Tsubulata_051041</name>
</gene>
<dbReference type="InterPro" id="IPR053197">
    <property type="entry name" value="F-box_SCFL_complex_component"/>
</dbReference>
<dbReference type="EMBL" id="JAKUCV010005810">
    <property type="protein sequence ID" value="KAJ4829755.1"/>
    <property type="molecule type" value="Genomic_DNA"/>
</dbReference>
<organism evidence="3 4">
    <name type="scientific">Turnera subulata</name>
    <dbReference type="NCBI Taxonomy" id="218843"/>
    <lineage>
        <taxon>Eukaryota</taxon>
        <taxon>Viridiplantae</taxon>
        <taxon>Streptophyta</taxon>
        <taxon>Embryophyta</taxon>
        <taxon>Tracheophyta</taxon>
        <taxon>Spermatophyta</taxon>
        <taxon>Magnoliopsida</taxon>
        <taxon>eudicotyledons</taxon>
        <taxon>Gunneridae</taxon>
        <taxon>Pentapetalae</taxon>
        <taxon>rosids</taxon>
        <taxon>fabids</taxon>
        <taxon>Malpighiales</taxon>
        <taxon>Passifloraceae</taxon>
        <taxon>Turnera</taxon>
    </lineage>
</organism>
<dbReference type="SUPFAM" id="SSF52058">
    <property type="entry name" value="L domain-like"/>
    <property type="match status" value="1"/>
</dbReference>
<dbReference type="Proteomes" id="UP001141552">
    <property type="component" value="Unassembled WGS sequence"/>
</dbReference>
<dbReference type="Gene3D" id="3.80.10.10">
    <property type="entry name" value="Ribonuclease Inhibitor"/>
    <property type="match status" value="1"/>
</dbReference>
<reference evidence="3" key="1">
    <citation type="submission" date="2022-02" db="EMBL/GenBank/DDBJ databases">
        <authorList>
            <person name="Henning P.M."/>
            <person name="McCubbin A.G."/>
            <person name="Shore J.S."/>
        </authorList>
    </citation>
    <scope>NUCLEOTIDE SEQUENCE</scope>
    <source>
        <strain evidence="3">F60SS</strain>
        <tissue evidence="3">Leaves</tissue>
    </source>
</reference>
<accession>A0A9Q0J6W1</accession>
<comment type="caution">
    <text evidence="3">The sequence shown here is derived from an EMBL/GenBank/DDBJ whole genome shotgun (WGS) entry which is preliminary data.</text>
</comment>
<dbReference type="InterPro" id="IPR053781">
    <property type="entry name" value="F-box_AtFBL13-like"/>
</dbReference>
<dbReference type="OrthoDB" id="813282at2759"/>
<sequence length="379" mass="43388">MEENQTSKKCKKEEDNSSDDGGGEDRLTILPDEILCHILSFLGTRCAVKTSVLSRRWRYLWTMVTVLHMDRDEFLTVICFKKFVRHVLKKRHPTANVDNLYFRIHGSMDKLITSWPLEYAASHNVNHLTVDFGNHVHLTTAEFQTKILRPIPDALLTSCPTLKTLELSGFRLPESFAFTTVTSLHLAACKFPLHSDTFDFSARFPNLEELWLRNCEFLRLKVVKISGSKLLRLHVDRGYLDVQFSRCNFQISASNVTFFSCTWATSRFTVINLPSVKHLLIRFSSMHNERYLADIAKRERDAFLVFLQGLSMVEFITMSECMLKVLMSVPGLEHQPSPFSSLKLLKLIADAEDRPVSMPVNVKNYLLSGSPCAETAFVE</sequence>
<dbReference type="InterPro" id="IPR032675">
    <property type="entry name" value="LRR_dom_sf"/>
</dbReference>
<feature type="region of interest" description="Disordered" evidence="1">
    <location>
        <begin position="1"/>
        <end position="25"/>
    </location>
</feature>
<dbReference type="Gene3D" id="1.20.1280.50">
    <property type="match status" value="1"/>
</dbReference>
<name>A0A9Q0J6W1_9ROSI</name>
<dbReference type="PROSITE" id="PS50181">
    <property type="entry name" value="FBOX"/>
    <property type="match status" value="1"/>
</dbReference>
<dbReference type="InterPro" id="IPR036047">
    <property type="entry name" value="F-box-like_dom_sf"/>
</dbReference>
<dbReference type="SMART" id="SM00256">
    <property type="entry name" value="FBOX"/>
    <property type="match status" value="1"/>
</dbReference>
<evidence type="ECO:0000259" key="2">
    <source>
        <dbReference type="PROSITE" id="PS50181"/>
    </source>
</evidence>
<dbReference type="InterPro" id="IPR001810">
    <property type="entry name" value="F-box_dom"/>
</dbReference>
<feature type="domain" description="F-box" evidence="2">
    <location>
        <begin position="24"/>
        <end position="60"/>
    </location>
</feature>
<dbReference type="PANTHER" id="PTHR34223:SF51">
    <property type="entry name" value="OS06G0556300 PROTEIN"/>
    <property type="match status" value="1"/>
</dbReference>
<dbReference type="Pfam" id="PF00646">
    <property type="entry name" value="F-box"/>
    <property type="match status" value="1"/>
</dbReference>